<name>A0A6I8LYS2_9PSEU</name>
<gene>
    <name evidence="3" type="ORF">AA23TX_07221</name>
</gene>
<dbReference type="InterPro" id="IPR001031">
    <property type="entry name" value="Thioesterase"/>
</dbReference>
<dbReference type="PANTHER" id="PTHR11487:SF0">
    <property type="entry name" value="S-ACYL FATTY ACID SYNTHASE THIOESTERASE, MEDIUM CHAIN"/>
    <property type="match status" value="1"/>
</dbReference>
<dbReference type="PANTHER" id="PTHR11487">
    <property type="entry name" value="THIOESTERASE"/>
    <property type="match status" value="1"/>
</dbReference>
<protein>
    <recommendedName>
        <fullName evidence="2">Thioesterase domain-containing protein</fullName>
    </recommendedName>
</protein>
<comment type="similarity">
    <text evidence="1">Belongs to the thioesterase family.</text>
</comment>
<dbReference type="InterPro" id="IPR012223">
    <property type="entry name" value="TEII"/>
</dbReference>
<feature type="domain" description="Thioesterase" evidence="2">
    <location>
        <begin position="6"/>
        <end position="223"/>
    </location>
</feature>
<dbReference type="GO" id="GO:0008610">
    <property type="term" value="P:lipid biosynthetic process"/>
    <property type="evidence" value="ECO:0007669"/>
    <property type="project" value="TreeGrafter"/>
</dbReference>
<evidence type="ECO:0000313" key="3">
    <source>
        <dbReference type="EMBL" id="VVJ22210.1"/>
    </source>
</evidence>
<reference evidence="3 4" key="1">
    <citation type="submission" date="2019-09" db="EMBL/GenBank/DDBJ databases">
        <authorList>
            <person name="Leyn A S."/>
        </authorList>
    </citation>
    <scope>NUCLEOTIDE SEQUENCE [LARGE SCALE GENOMIC DNA]</scope>
    <source>
        <strain evidence="3">AA231_1</strain>
    </source>
</reference>
<keyword evidence="4" id="KW-1185">Reference proteome</keyword>
<sequence>MSMKFYCCPFAGAGASVYRSWTPPGDAEIEIRPVQLAGREEQFGLPPHEDVAAAAAHALGQIRRTAAVGEEIVLFGHSSGAAVAFETARAIAASGEFRLAGLVVSGAPDPVTPLDLGLRGLEGEEFVAAVERLIGYAHPALAQPELREILLPPLRADLLAREAYLAPAGTRLPVPVLAVRGADDPLVSRADLAGWERITSESFDVAELPGEHMYFLPDPGALLDLLATRFAVTAREGAR</sequence>
<evidence type="ECO:0000313" key="4">
    <source>
        <dbReference type="Proteomes" id="UP000399805"/>
    </source>
</evidence>
<dbReference type="Gene3D" id="3.40.50.1820">
    <property type="entry name" value="alpha/beta hydrolase"/>
    <property type="match status" value="1"/>
</dbReference>
<dbReference type="InterPro" id="IPR029058">
    <property type="entry name" value="AB_hydrolase_fold"/>
</dbReference>
<dbReference type="Proteomes" id="UP000399805">
    <property type="component" value="Unassembled WGS sequence"/>
</dbReference>
<evidence type="ECO:0000259" key="2">
    <source>
        <dbReference type="Pfam" id="PF00975"/>
    </source>
</evidence>
<proteinExistence type="inferred from homology"/>
<organism evidence="3 4">
    <name type="scientific">Amycolatopsis camponoti</name>
    <dbReference type="NCBI Taxonomy" id="2606593"/>
    <lineage>
        <taxon>Bacteria</taxon>
        <taxon>Bacillati</taxon>
        <taxon>Actinomycetota</taxon>
        <taxon>Actinomycetes</taxon>
        <taxon>Pseudonocardiales</taxon>
        <taxon>Pseudonocardiaceae</taxon>
        <taxon>Amycolatopsis</taxon>
    </lineage>
</organism>
<evidence type="ECO:0000256" key="1">
    <source>
        <dbReference type="ARBA" id="ARBA00007169"/>
    </source>
</evidence>
<accession>A0A6I8LYS2</accession>
<dbReference type="SUPFAM" id="SSF53474">
    <property type="entry name" value="alpha/beta-Hydrolases"/>
    <property type="match status" value="1"/>
</dbReference>
<dbReference type="EMBL" id="CABVGP010000002">
    <property type="protein sequence ID" value="VVJ22210.1"/>
    <property type="molecule type" value="Genomic_DNA"/>
</dbReference>
<dbReference type="Pfam" id="PF00975">
    <property type="entry name" value="Thioesterase"/>
    <property type="match status" value="1"/>
</dbReference>
<dbReference type="AlphaFoldDB" id="A0A6I8LYS2"/>